<dbReference type="EMBL" id="CP014263">
    <property type="protein sequence ID" value="AQG78187.1"/>
    <property type="molecule type" value="Genomic_DNA"/>
</dbReference>
<dbReference type="Proteomes" id="UP000187941">
    <property type="component" value="Chromosome"/>
</dbReference>
<dbReference type="NCBIfam" id="NF004203">
    <property type="entry name" value="PRK05653.2-4"/>
    <property type="match status" value="1"/>
</dbReference>
<proteinExistence type="inferred from homology"/>
<reference evidence="3 4" key="1">
    <citation type="submission" date="2016-01" db="EMBL/GenBank/DDBJ databases">
        <authorList>
            <person name="Oliw E.H."/>
        </authorList>
    </citation>
    <scope>NUCLEOTIDE SEQUENCE [LARGE SCALE GENOMIC DNA]</scope>
    <source>
        <strain evidence="3 4">DY10</strain>
    </source>
</reference>
<dbReference type="PRINTS" id="PR00080">
    <property type="entry name" value="SDRFAMILY"/>
</dbReference>
<evidence type="ECO:0000313" key="3">
    <source>
        <dbReference type="EMBL" id="AQG78187.1"/>
    </source>
</evidence>
<evidence type="ECO:0000256" key="2">
    <source>
        <dbReference type="ARBA" id="ARBA00023002"/>
    </source>
</evidence>
<dbReference type="FunFam" id="3.40.50.720:FF:000084">
    <property type="entry name" value="Short-chain dehydrogenase reductase"/>
    <property type="match status" value="1"/>
</dbReference>
<dbReference type="STRING" id="1178516.AWR27_01785"/>
<accession>A0A1P9WS42</accession>
<keyword evidence="2" id="KW-0560">Oxidoreductase</keyword>
<dbReference type="AlphaFoldDB" id="A0A1P9WS42"/>
<dbReference type="GO" id="GO:0016491">
    <property type="term" value="F:oxidoreductase activity"/>
    <property type="evidence" value="ECO:0007669"/>
    <property type="project" value="UniProtKB-KW"/>
</dbReference>
<name>A0A1P9WS42_9BACT</name>
<dbReference type="CDD" id="cd05233">
    <property type="entry name" value="SDR_c"/>
    <property type="match status" value="1"/>
</dbReference>
<dbReference type="OrthoDB" id="9788235at2"/>
<dbReference type="Gene3D" id="3.40.50.720">
    <property type="entry name" value="NAD(P)-binding Rossmann-like Domain"/>
    <property type="match status" value="1"/>
</dbReference>
<dbReference type="InterPro" id="IPR036291">
    <property type="entry name" value="NAD(P)-bd_dom_sf"/>
</dbReference>
<protein>
    <submittedName>
        <fullName evidence="3">3-ketoacyl-ACP reductase</fullName>
    </submittedName>
</protein>
<dbReference type="PRINTS" id="PR00081">
    <property type="entry name" value="GDHRDH"/>
</dbReference>
<comment type="similarity">
    <text evidence="1">Belongs to the short-chain dehydrogenases/reductases (SDR) family.</text>
</comment>
<organism evidence="3 4">
    <name type="scientific">Spirosoma montaniterrae</name>
    <dbReference type="NCBI Taxonomy" id="1178516"/>
    <lineage>
        <taxon>Bacteria</taxon>
        <taxon>Pseudomonadati</taxon>
        <taxon>Bacteroidota</taxon>
        <taxon>Cytophagia</taxon>
        <taxon>Cytophagales</taxon>
        <taxon>Cytophagaceae</taxon>
        <taxon>Spirosoma</taxon>
    </lineage>
</organism>
<dbReference type="PANTHER" id="PTHR24321">
    <property type="entry name" value="DEHYDROGENASES, SHORT CHAIN"/>
    <property type="match status" value="1"/>
</dbReference>
<dbReference type="Pfam" id="PF13561">
    <property type="entry name" value="adh_short_C2"/>
    <property type="match status" value="1"/>
</dbReference>
<dbReference type="KEGG" id="smon:AWR27_01785"/>
<evidence type="ECO:0000256" key="1">
    <source>
        <dbReference type="ARBA" id="ARBA00006484"/>
    </source>
</evidence>
<keyword evidence="4" id="KW-1185">Reference proteome</keyword>
<dbReference type="SUPFAM" id="SSF51735">
    <property type="entry name" value="NAD(P)-binding Rossmann-fold domains"/>
    <property type="match status" value="1"/>
</dbReference>
<gene>
    <name evidence="3" type="ORF">AWR27_01785</name>
</gene>
<evidence type="ECO:0000313" key="4">
    <source>
        <dbReference type="Proteomes" id="UP000187941"/>
    </source>
</evidence>
<dbReference type="InterPro" id="IPR002347">
    <property type="entry name" value="SDR_fam"/>
</dbReference>
<sequence length="265" mass="28327">METQRNELKDKVALVTGAGSGIGKAAALLMAREGAKVAVLSRSSDEVDQTANEIRQAGGEALCVTADISKVEDMQRVYADIEQQFGRLDIVFANAGINGVWAPLDELEPDEWQKTIDVNLNGTFYTVKYALPLLKKQGGSIIITASVNGTRIFSNTGATAYSCTKAAQVAFTQMAALELAKHRIRVNVVCPGAIDTNIDDSTEKRAIDQAKEPVEFPEGKIPLTDGKSGTSKQVADLVLFLASDRASHITGTPIWIDGAESLLMG</sequence>
<dbReference type="PANTHER" id="PTHR24321:SF8">
    <property type="entry name" value="ESTRADIOL 17-BETA-DEHYDROGENASE 8-RELATED"/>
    <property type="match status" value="1"/>
</dbReference>
<dbReference type="RefSeq" id="WP_077129608.1">
    <property type="nucleotide sequence ID" value="NZ_CP014263.1"/>
</dbReference>